<organism evidence="2 3">
    <name type="scientific">Neoarthrinium moseri</name>
    <dbReference type="NCBI Taxonomy" id="1658444"/>
    <lineage>
        <taxon>Eukaryota</taxon>
        <taxon>Fungi</taxon>
        <taxon>Dikarya</taxon>
        <taxon>Ascomycota</taxon>
        <taxon>Pezizomycotina</taxon>
        <taxon>Sordariomycetes</taxon>
        <taxon>Xylariomycetidae</taxon>
        <taxon>Amphisphaeriales</taxon>
        <taxon>Apiosporaceae</taxon>
        <taxon>Neoarthrinium</taxon>
    </lineage>
</organism>
<evidence type="ECO:0000256" key="1">
    <source>
        <dbReference type="SAM" id="MobiDB-lite"/>
    </source>
</evidence>
<reference evidence="2" key="1">
    <citation type="submission" date="2021-03" db="EMBL/GenBank/DDBJ databases">
        <title>Revisited historic fungal species revealed as producer of novel bioactive compounds through whole genome sequencing and comparative genomics.</title>
        <authorList>
            <person name="Vignolle G.A."/>
            <person name="Hochenegger N."/>
            <person name="Mach R.L."/>
            <person name="Mach-Aigner A.R."/>
            <person name="Javad Rahimi M."/>
            <person name="Salim K.A."/>
            <person name="Chan C.M."/>
            <person name="Lim L.B.L."/>
            <person name="Cai F."/>
            <person name="Druzhinina I.S."/>
            <person name="U'Ren J.M."/>
            <person name="Derntl C."/>
        </authorList>
    </citation>
    <scope>NUCLEOTIDE SEQUENCE</scope>
    <source>
        <strain evidence="2">TUCIM 5799</strain>
    </source>
</reference>
<feature type="region of interest" description="Disordered" evidence="1">
    <location>
        <begin position="127"/>
        <end position="187"/>
    </location>
</feature>
<sequence>MSWQCPKPLEGNSSDKAWPRILRNTRCKFTAGWLKLKSLQPDGSFQAADHPLPDLAITDGPYLVSISVCSMRELIDGGQGGSPQLDLDIALLLEESGHVDHLLNSPASAHNHNAAGMLQPDAAPLGMLQRLHPGGERQGLSGQTGGGNLGVSGGGGSKTLVQLLPHTGGDGAERGSRIHMEAEGGMR</sequence>
<feature type="compositionally biased region" description="Basic and acidic residues" evidence="1">
    <location>
        <begin position="171"/>
        <end position="187"/>
    </location>
</feature>
<comment type="caution">
    <text evidence="2">The sequence shown here is derived from an EMBL/GenBank/DDBJ whole genome shotgun (WGS) entry which is preliminary data.</text>
</comment>
<accession>A0A9P9WAG4</accession>
<dbReference type="EMBL" id="JAFIMR010000055">
    <property type="protein sequence ID" value="KAI1853929.1"/>
    <property type="molecule type" value="Genomic_DNA"/>
</dbReference>
<dbReference type="Proteomes" id="UP000829685">
    <property type="component" value="Unassembled WGS sequence"/>
</dbReference>
<keyword evidence="3" id="KW-1185">Reference proteome</keyword>
<proteinExistence type="predicted"/>
<feature type="compositionally biased region" description="Gly residues" evidence="1">
    <location>
        <begin position="142"/>
        <end position="157"/>
    </location>
</feature>
<name>A0A9P9WAG4_9PEZI</name>
<evidence type="ECO:0000313" key="3">
    <source>
        <dbReference type="Proteomes" id="UP000829685"/>
    </source>
</evidence>
<evidence type="ECO:0000313" key="2">
    <source>
        <dbReference type="EMBL" id="KAI1853929.1"/>
    </source>
</evidence>
<gene>
    <name evidence="2" type="ORF">JX265_012614</name>
</gene>
<dbReference type="AlphaFoldDB" id="A0A9P9WAG4"/>
<protein>
    <submittedName>
        <fullName evidence="2">Uncharacterized protein</fullName>
    </submittedName>
</protein>